<dbReference type="Pfam" id="PF01433">
    <property type="entry name" value="Peptidase_M1"/>
    <property type="match status" value="1"/>
</dbReference>
<sequence length="648" mass="74591">MFFCAAATAQRTYWQQKAEYKMAVKLDVHTNRLTGTEQVTYYNNSPDTLHRIFFHLYWNAFQPGSMMDVRSRELGKIVLGLNEKGDTVRDWDSRVRDRILHLKPDEIGYDSVVTLKMDGRRQEIRYHETILEVLPDRPVLPGSSVRFDLIFKCQVPVQIRRSGRDNAAGVRYSMSQWYPKICEYDYRGWHPTPYIAREFYGVWGDYDVTIDLDKHYLVGGTGYLQNPQQTGYGYAAAGTKVSSPRGGLLSWHFYAPNVHDFMWAADPRYRHLSQTVNNAAQTTLHVIYKKDTASAAAWQEVLKAAVRALPFIEKHFGPYPYKQYSFIQGGDGGMEYPMGTLIAGPSLGTVFHEWMHSWYQMMLGTNESMYPWMDEGFATYAEGKVSYYYYHAYADSVFKDDPKGREITLGKLDKALPLGAADAYRGYFSLVESGLAEPMTTHADHYETNFAYGQNAYSKGAVFLEQLGYITGAQVRDSILMQYYRKWRFKHPDPNDFMRVAEKVSGMQLDWYQEYWINTTKTIDYGIEDLKNEDGHAQITLRRIGEMPMPVDLLVRYKDGHTEMHYIPLYEMFGTKPREDSAGRRIVHKPWRWTNPVYHLSLPDSVSAISSIEIDPSQRMADTGRGDNRVSGGIIIGRARHPKADLVN</sequence>
<dbReference type="Proteomes" id="UP001501207">
    <property type="component" value="Unassembled WGS sequence"/>
</dbReference>
<dbReference type="PANTHER" id="PTHR45726">
    <property type="entry name" value="LEUKOTRIENE A-4 HYDROLASE"/>
    <property type="match status" value="1"/>
</dbReference>
<dbReference type="CDD" id="cd09604">
    <property type="entry name" value="M1_APN_like"/>
    <property type="match status" value="1"/>
</dbReference>
<comment type="caution">
    <text evidence="2">The sequence shown here is derived from an EMBL/GenBank/DDBJ whole genome shotgun (WGS) entry which is preliminary data.</text>
</comment>
<evidence type="ECO:0000259" key="1">
    <source>
        <dbReference type="Pfam" id="PF01433"/>
    </source>
</evidence>
<organism evidence="2 3">
    <name type="scientific">Compostibacter hankyongensis</name>
    <dbReference type="NCBI Taxonomy" id="1007089"/>
    <lineage>
        <taxon>Bacteria</taxon>
        <taxon>Pseudomonadati</taxon>
        <taxon>Bacteroidota</taxon>
        <taxon>Chitinophagia</taxon>
        <taxon>Chitinophagales</taxon>
        <taxon>Chitinophagaceae</taxon>
        <taxon>Compostibacter</taxon>
    </lineage>
</organism>
<accession>A0ABP8FTZ7</accession>
<feature type="domain" description="Peptidase M1 membrane alanine aminopeptidase" evidence="1">
    <location>
        <begin position="349"/>
        <end position="516"/>
    </location>
</feature>
<dbReference type="SUPFAM" id="SSF55486">
    <property type="entry name" value="Metalloproteases ('zincins'), catalytic domain"/>
    <property type="match status" value="1"/>
</dbReference>
<evidence type="ECO:0000313" key="3">
    <source>
        <dbReference type="Proteomes" id="UP001501207"/>
    </source>
</evidence>
<protein>
    <submittedName>
        <fullName evidence="2">M1 family metallopeptidase</fullName>
    </submittedName>
</protein>
<dbReference type="Gene3D" id="1.10.390.10">
    <property type="entry name" value="Neutral Protease Domain 2"/>
    <property type="match status" value="1"/>
</dbReference>
<evidence type="ECO:0000313" key="2">
    <source>
        <dbReference type="EMBL" id="GAA4310942.1"/>
    </source>
</evidence>
<reference evidence="3" key="1">
    <citation type="journal article" date="2019" name="Int. J. Syst. Evol. Microbiol.">
        <title>The Global Catalogue of Microorganisms (GCM) 10K type strain sequencing project: providing services to taxonomists for standard genome sequencing and annotation.</title>
        <authorList>
            <consortium name="The Broad Institute Genomics Platform"/>
            <consortium name="The Broad Institute Genome Sequencing Center for Infectious Disease"/>
            <person name="Wu L."/>
            <person name="Ma J."/>
        </authorList>
    </citation>
    <scope>NUCLEOTIDE SEQUENCE [LARGE SCALE GENOMIC DNA]</scope>
    <source>
        <strain evidence="3">JCM 17664</strain>
    </source>
</reference>
<dbReference type="PANTHER" id="PTHR45726:SF3">
    <property type="entry name" value="LEUKOTRIENE A-4 HYDROLASE"/>
    <property type="match status" value="1"/>
</dbReference>
<dbReference type="InterPro" id="IPR034015">
    <property type="entry name" value="M1_LTA4H"/>
</dbReference>
<name>A0ABP8FTZ7_9BACT</name>
<gene>
    <name evidence="2" type="ORF">GCM10023143_19790</name>
</gene>
<dbReference type="InterPro" id="IPR014782">
    <property type="entry name" value="Peptidase_M1_dom"/>
</dbReference>
<proteinExistence type="predicted"/>
<dbReference type="InterPro" id="IPR027268">
    <property type="entry name" value="Peptidase_M4/M1_CTD_sf"/>
</dbReference>
<keyword evidence="3" id="KW-1185">Reference proteome</keyword>
<dbReference type="EMBL" id="BAABFN010000004">
    <property type="protein sequence ID" value="GAA4310942.1"/>
    <property type="molecule type" value="Genomic_DNA"/>
</dbReference>